<dbReference type="Proteomes" id="UP000053555">
    <property type="component" value="Unassembled WGS sequence"/>
</dbReference>
<dbReference type="Gramene" id="XM_028391909.1">
    <property type="protein sequence ID" value="XP_028247710.1"/>
    <property type="gene ID" value="LOC114425128"/>
</dbReference>
<evidence type="ECO:0000313" key="5">
    <source>
        <dbReference type="Proteomes" id="UP000289340"/>
    </source>
</evidence>
<dbReference type="Proteomes" id="UP000289340">
    <property type="component" value="Chromosome 9"/>
</dbReference>
<reference evidence="3" key="1">
    <citation type="submission" date="2014-07" db="EMBL/GenBank/DDBJ databases">
        <title>Identification of a novel salt tolerance gene in wild soybean by whole-genome sequencing.</title>
        <authorList>
            <person name="Lam H.-M."/>
            <person name="Qi X."/>
            <person name="Li M.-W."/>
            <person name="Liu X."/>
            <person name="Xie M."/>
            <person name="Ni M."/>
            <person name="Xu X."/>
        </authorList>
    </citation>
    <scope>NUCLEOTIDE SEQUENCE [LARGE SCALE GENOMIC DNA]</scope>
    <source>
        <tissue evidence="3">Root</tissue>
    </source>
</reference>
<protein>
    <recommendedName>
        <fullName evidence="6">Transmembrane protein</fullName>
    </recommendedName>
</protein>
<evidence type="ECO:0000256" key="1">
    <source>
        <dbReference type="SAM" id="MobiDB-lite"/>
    </source>
</evidence>
<gene>
    <name evidence="4" type="ORF">D0Y65_024515</name>
    <name evidence="3" type="ORF">glysoja_033626</name>
</gene>
<feature type="compositionally biased region" description="Pro residues" evidence="1">
    <location>
        <begin position="57"/>
        <end position="78"/>
    </location>
</feature>
<feature type="signal peptide" evidence="2">
    <location>
        <begin position="1"/>
        <end position="32"/>
    </location>
</feature>
<dbReference type="AlphaFoldDB" id="A0A0B2QVH9"/>
<evidence type="ECO:0000313" key="3">
    <source>
        <dbReference type="EMBL" id="KHN23743.1"/>
    </source>
</evidence>
<dbReference type="EMBL" id="QZWG01000009">
    <property type="protein sequence ID" value="RZB92584.1"/>
    <property type="molecule type" value="Genomic_DNA"/>
</dbReference>
<evidence type="ECO:0008006" key="6">
    <source>
        <dbReference type="Google" id="ProtNLM"/>
    </source>
</evidence>
<keyword evidence="5" id="KW-1185">Reference proteome</keyword>
<sequence>MARTILSSISVPFLILLMIVFTLVAQITPISADVKMRRLGPLLSPPPPPDHADGPHPVGPHPVIPPPTDGPGRPPPIP</sequence>
<organism evidence="3">
    <name type="scientific">Glycine soja</name>
    <name type="common">Wild soybean</name>
    <dbReference type="NCBI Taxonomy" id="3848"/>
    <lineage>
        <taxon>Eukaryota</taxon>
        <taxon>Viridiplantae</taxon>
        <taxon>Streptophyta</taxon>
        <taxon>Embryophyta</taxon>
        <taxon>Tracheophyta</taxon>
        <taxon>Spermatophyta</taxon>
        <taxon>Magnoliopsida</taxon>
        <taxon>eudicotyledons</taxon>
        <taxon>Gunneridae</taxon>
        <taxon>Pentapetalae</taxon>
        <taxon>rosids</taxon>
        <taxon>fabids</taxon>
        <taxon>Fabales</taxon>
        <taxon>Fabaceae</taxon>
        <taxon>Papilionoideae</taxon>
        <taxon>50 kb inversion clade</taxon>
        <taxon>NPAAA clade</taxon>
        <taxon>indigoferoid/millettioid clade</taxon>
        <taxon>Phaseoleae</taxon>
        <taxon>Glycine</taxon>
        <taxon>Glycine subgen. Soja</taxon>
    </lineage>
</organism>
<reference evidence="4 5" key="2">
    <citation type="submission" date="2018-09" db="EMBL/GenBank/DDBJ databases">
        <title>A high-quality reference genome of wild soybean provides a powerful tool to mine soybean genomes.</title>
        <authorList>
            <person name="Xie M."/>
            <person name="Chung C.Y.L."/>
            <person name="Li M.-W."/>
            <person name="Wong F.-L."/>
            <person name="Chan T.-F."/>
            <person name="Lam H.-M."/>
        </authorList>
    </citation>
    <scope>NUCLEOTIDE SEQUENCE [LARGE SCALE GENOMIC DNA]</scope>
    <source>
        <strain evidence="5">cv. W05</strain>
        <tissue evidence="4">Hypocotyl of etiolated seedlings</tissue>
    </source>
</reference>
<accession>A0A0B2QVH9</accession>
<evidence type="ECO:0000256" key="2">
    <source>
        <dbReference type="SAM" id="SignalP"/>
    </source>
</evidence>
<evidence type="ECO:0000313" key="4">
    <source>
        <dbReference type="EMBL" id="RZB92584.1"/>
    </source>
</evidence>
<keyword evidence="2" id="KW-0732">Signal</keyword>
<dbReference type="EMBL" id="KN655996">
    <property type="protein sequence ID" value="KHN23743.1"/>
    <property type="molecule type" value="Genomic_DNA"/>
</dbReference>
<name>A0A0B2QVH9_GLYSO</name>
<feature type="chain" id="PRO_5040666517" description="Transmembrane protein" evidence="2">
    <location>
        <begin position="33"/>
        <end position="78"/>
    </location>
</feature>
<feature type="region of interest" description="Disordered" evidence="1">
    <location>
        <begin position="38"/>
        <end position="78"/>
    </location>
</feature>
<proteinExistence type="predicted"/>